<reference evidence="1" key="1">
    <citation type="journal article" date="2014" name="Front. Microbiol.">
        <title>High frequency of phylogenetically diverse reductive dehalogenase-homologous genes in deep subseafloor sedimentary metagenomes.</title>
        <authorList>
            <person name="Kawai M."/>
            <person name="Futagami T."/>
            <person name="Toyoda A."/>
            <person name="Takaki Y."/>
            <person name="Nishi S."/>
            <person name="Hori S."/>
            <person name="Arai W."/>
            <person name="Tsubouchi T."/>
            <person name="Morono Y."/>
            <person name="Uchiyama I."/>
            <person name="Ito T."/>
            <person name="Fujiyama A."/>
            <person name="Inagaki F."/>
            <person name="Takami H."/>
        </authorList>
    </citation>
    <scope>NUCLEOTIDE SEQUENCE</scope>
    <source>
        <strain evidence="1">Expedition CK06-06</strain>
    </source>
</reference>
<sequence>NPLQANELWTEHVIAEVVGPMSLDVADMDDDGDPDVVVGEHNYAEPETARLLIFQNLDGSGKLWKGYVVHTGDEHHDGAITVDIDSDGDLDIISIGWSHPRVLLYENLAL</sequence>
<protein>
    <recommendedName>
        <fullName evidence="2">VCBS repeat-containing protein</fullName>
    </recommendedName>
</protein>
<dbReference type="EMBL" id="BARS01023567">
    <property type="protein sequence ID" value="GAG12704.1"/>
    <property type="molecule type" value="Genomic_DNA"/>
</dbReference>
<dbReference type="PANTHER" id="PTHR44103:SF1">
    <property type="entry name" value="PROPROTEIN CONVERTASE P"/>
    <property type="match status" value="1"/>
</dbReference>
<evidence type="ECO:0008006" key="2">
    <source>
        <dbReference type="Google" id="ProtNLM"/>
    </source>
</evidence>
<organism evidence="1">
    <name type="scientific">marine sediment metagenome</name>
    <dbReference type="NCBI Taxonomy" id="412755"/>
    <lineage>
        <taxon>unclassified sequences</taxon>
        <taxon>metagenomes</taxon>
        <taxon>ecological metagenomes</taxon>
    </lineage>
</organism>
<gene>
    <name evidence="1" type="ORF">S01H1_37511</name>
</gene>
<evidence type="ECO:0000313" key="1">
    <source>
        <dbReference type="EMBL" id="GAG12704.1"/>
    </source>
</evidence>
<dbReference type="Gene3D" id="2.130.10.130">
    <property type="entry name" value="Integrin alpha, N-terminal"/>
    <property type="match status" value="1"/>
</dbReference>
<accession>X0V3I9</accession>
<feature type="non-terminal residue" evidence="1">
    <location>
        <position position="1"/>
    </location>
</feature>
<proteinExistence type="predicted"/>
<name>X0V3I9_9ZZZZ</name>
<dbReference type="AlphaFoldDB" id="X0V3I9"/>
<dbReference type="PANTHER" id="PTHR44103">
    <property type="entry name" value="PROPROTEIN CONVERTASE P"/>
    <property type="match status" value="1"/>
</dbReference>
<dbReference type="InterPro" id="IPR028994">
    <property type="entry name" value="Integrin_alpha_N"/>
</dbReference>
<comment type="caution">
    <text evidence="1">The sequence shown here is derived from an EMBL/GenBank/DDBJ whole genome shotgun (WGS) entry which is preliminary data.</text>
</comment>
<dbReference type="SUPFAM" id="SSF69318">
    <property type="entry name" value="Integrin alpha N-terminal domain"/>
    <property type="match status" value="1"/>
</dbReference>